<feature type="region of interest" description="Disordered" evidence="4">
    <location>
        <begin position="337"/>
        <end position="558"/>
    </location>
</feature>
<gene>
    <name evidence="6" type="ORF">VTL71DRAFT_8191</name>
</gene>
<feature type="compositionally biased region" description="Basic and acidic residues" evidence="4">
    <location>
        <begin position="587"/>
        <end position="607"/>
    </location>
</feature>
<comment type="caution">
    <text evidence="6">The sequence shown here is derived from an EMBL/GenBank/DDBJ whole genome shotgun (WGS) entry which is preliminary data.</text>
</comment>
<feature type="compositionally biased region" description="Basic and acidic residues" evidence="4">
    <location>
        <begin position="617"/>
        <end position="638"/>
    </location>
</feature>
<feature type="region of interest" description="Disordered" evidence="4">
    <location>
        <begin position="275"/>
        <end position="308"/>
    </location>
</feature>
<dbReference type="PROSITE" id="PS50023">
    <property type="entry name" value="LIM_DOMAIN_2"/>
    <property type="match status" value="1"/>
</dbReference>
<dbReference type="PROSITE" id="PS00478">
    <property type="entry name" value="LIM_DOMAIN_1"/>
    <property type="match status" value="1"/>
</dbReference>
<evidence type="ECO:0000313" key="6">
    <source>
        <dbReference type="EMBL" id="KAL2074413.1"/>
    </source>
</evidence>
<name>A0ABR4CX66_9HELO</name>
<dbReference type="Proteomes" id="UP001595075">
    <property type="component" value="Unassembled WGS sequence"/>
</dbReference>
<keyword evidence="2 3" id="KW-0862">Zinc</keyword>
<feature type="compositionally biased region" description="Basic residues" evidence="4">
    <location>
        <begin position="345"/>
        <end position="354"/>
    </location>
</feature>
<dbReference type="EMBL" id="JAZHXI010000002">
    <property type="protein sequence ID" value="KAL2074413.1"/>
    <property type="molecule type" value="Genomic_DNA"/>
</dbReference>
<feature type="region of interest" description="Disordered" evidence="4">
    <location>
        <begin position="587"/>
        <end position="638"/>
    </location>
</feature>
<feature type="compositionally biased region" description="Pro residues" evidence="4">
    <location>
        <begin position="467"/>
        <end position="478"/>
    </location>
</feature>
<accession>A0ABR4CX66</accession>
<evidence type="ECO:0000256" key="1">
    <source>
        <dbReference type="ARBA" id="ARBA00022723"/>
    </source>
</evidence>
<dbReference type="Gene3D" id="2.10.110.10">
    <property type="entry name" value="Cysteine Rich Protein"/>
    <property type="match status" value="1"/>
</dbReference>
<evidence type="ECO:0000313" key="7">
    <source>
        <dbReference type="Proteomes" id="UP001595075"/>
    </source>
</evidence>
<evidence type="ECO:0000256" key="2">
    <source>
        <dbReference type="ARBA" id="ARBA00022833"/>
    </source>
</evidence>
<dbReference type="InterPro" id="IPR001781">
    <property type="entry name" value="Znf_LIM"/>
</dbReference>
<sequence>MSSLPTPPATPPLLSNSSSYDTKSAFICTICWQSQPLGRTPKLLGSSARIVCRACWRAVLDLSICWVCGECIVRGDEVISLGWCFWHRACFGCLVCGTRLDVPGEEVKGKEGPEIEKGEWGKCGGSDAEEGVIRKTRCIGVELEEIPLCTVFEVETLGESDDRVLERGLETVTKSDGGLSRSRLDMLSEGHGEATSGLVLAPGSSSSSPRQVHSTYPRDLKRFSLIASKDNIFTDPWGGKILSQKTTDILQGGCHTSEGSDGEETSPLLKNAANMGISEDGSMDDCHSHSDTEMSDLPHTNNSAENDTKDDIVYVSVLDPLGETAFRPSKTKPLPKWMNLLPNNVHKHRKRRYKTAPEAAMGSHETEQMQEGSGSYNSDGTDDSETDTPVPGPNTITPSVSTKRKAGPSMIELPPKVQKRATIAFDPTPRGELPDDSACLANRRSYTTEESPCPSSHAHPCDHPSRPSTPYPRSPYPTRPSISRNETTSYFSHRSSVATIKEQSPPHSSHTRYSSPDSSRTISPMKGSLSSSGLLVNPKSPSQSSEYLDRYQPKPATQAKYEKYVAGEAEPILEKIKRQIAGEKGGVDFEKSEGEKAGEKVKEKEKSFVSGGEEAEGVERDPKRKDLTKELRDLFSED</sequence>
<keyword evidence="1 3" id="KW-0479">Metal-binding</keyword>
<keyword evidence="3" id="KW-0440">LIM domain</keyword>
<organism evidence="6 7">
    <name type="scientific">Oculimacula yallundae</name>
    <dbReference type="NCBI Taxonomy" id="86028"/>
    <lineage>
        <taxon>Eukaryota</taxon>
        <taxon>Fungi</taxon>
        <taxon>Dikarya</taxon>
        <taxon>Ascomycota</taxon>
        <taxon>Pezizomycotina</taxon>
        <taxon>Leotiomycetes</taxon>
        <taxon>Helotiales</taxon>
        <taxon>Ploettnerulaceae</taxon>
        <taxon>Oculimacula</taxon>
    </lineage>
</organism>
<feature type="compositionally biased region" description="Polar residues" evidence="4">
    <location>
        <begin position="203"/>
        <end position="214"/>
    </location>
</feature>
<feature type="compositionally biased region" description="Polar residues" evidence="4">
    <location>
        <begin position="369"/>
        <end position="379"/>
    </location>
</feature>
<feature type="compositionally biased region" description="Polar residues" evidence="4">
    <location>
        <begin position="444"/>
        <end position="454"/>
    </location>
</feature>
<feature type="compositionally biased region" description="Polar residues" evidence="4">
    <location>
        <begin position="485"/>
        <end position="546"/>
    </location>
</feature>
<evidence type="ECO:0000256" key="3">
    <source>
        <dbReference type="PROSITE-ProRule" id="PRU00125"/>
    </source>
</evidence>
<proteinExistence type="predicted"/>
<feature type="domain" description="LIM zinc-binding" evidence="5">
    <location>
        <begin position="63"/>
        <end position="126"/>
    </location>
</feature>
<evidence type="ECO:0000256" key="4">
    <source>
        <dbReference type="SAM" id="MobiDB-lite"/>
    </source>
</evidence>
<evidence type="ECO:0000259" key="5">
    <source>
        <dbReference type="PROSITE" id="PS50023"/>
    </source>
</evidence>
<protein>
    <recommendedName>
        <fullName evidence="5">LIM zinc-binding domain-containing protein</fullName>
    </recommendedName>
</protein>
<keyword evidence="7" id="KW-1185">Reference proteome</keyword>
<reference evidence="6 7" key="1">
    <citation type="journal article" date="2024" name="Commun. Biol.">
        <title>Comparative genomic analysis of thermophilic fungi reveals convergent evolutionary adaptations and gene losses.</title>
        <authorList>
            <person name="Steindorff A.S."/>
            <person name="Aguilar-Pontes M.V."/>
            <person name="Robinson A.J."/>
            <person name="Andreopoulos B."/>
            <person name="LaButti K."/>
            <person name="Kuo A."/>
            <person name="Mondo S."/>
            <person name="Riley R."/>
            <person name="Otillar R."/>
            <person name="Haridas S."/>
            <person name="Lipzen A."/>
            <person name="Grimwood J."/>
            <person name="Schmutz J."/>
            <person name="Clum A."/>
            <person name="Reid I.D."/>
            <person name="Moisan M.C."/>
            <person name="Butler G."/>
            <person name="Nguyen T.T.M."/>
            <person name="Dewar K."/>
            <person name="Conant G."/>
            <person name="Drula E."/>
            <person name="Henrissat B."/>
            <person name="Hansel C."/>
            <person name="Singer S."/>
            <person name="Hutchinson M.I."/>
            <person name="de Vries R.P."/>
            <person name="Natvig D.O."/>
            <person name="Powell A.J."/>
            <person name="Tsang A."/>
            <person name="Grigoriev I.V."/>
        </authorList>
    </citation>
    <scope>NUCLEOTIDE SEQUENCE [LARGE SCALE GENOMIC DNA]</scope>
    <source>
        <strain evidence="6 7">CBS 494.80</strain>
    </source>
</reference>
<feature type="region of interest" description="Disordered" evidence="4">
    <location>
        <begin position="194"/>
        <end position="214"/>
    </location>
</feature>